<evidence type="ECO:0000256" key="1">
    <source>
        <dbReference type="SAM" id="MobiDB-lite"/>
    </source>
</evidence>
<dbReference type="AlphaFoldDB" id="A0AAW1NCV6"/>
<sequence length="194" mass="21400">MKPITSLDNNFPEGATIDAGKTTSNEDSARSDVEDTQEYITVMDTGGSKVVEDDLAVKNSAFIKPIVDEVTVQDSKNLHISAGMGNDENNTIEGATLNENEINDRTTRDEIANHGKLDTVLDSGNLTIGHSQGETVFNSQCVAEIESSEKNVRMEELIADDDTDSTLKTGGRPLFMFENIMKIIRLLMEKKERW</sequence>
<dbReference type="Proteomes" id="UP001443914">
    <property type="component" value="Unassembled WGS sequence"/>
</dbReference>
<organism evidence="2 3">
    <name type="scientific">Saponaria officinalis</name>
    <name type="common">Common soapwort</name>
    <name type="synonym">Lychnis saponaria</name>
    <dbReference type="NCBI Taxonomy" id="3572"/>
    <lineage>
        <taxon>Eukaryota</taxon>
        <taxon>Viridiplantae</taxon>
        <taxon>Streptophyta</taxon>
        <taxon>Embryophyta</taxon>
        <taxon>Tracheophyta</taxon>
        <taxon>Spermatophyta</taxon>
        <taxon>Magnoliopsida</taxon>
        <taxon>eudicotyledons</taxon>
        <taxon>Gunneridae</taxon>
        <taxon>Pentapetalae</taxon>
        <taxon>Caryophyllales</taxon>
        <taxon>Caryophyllaceae</taxon>
        <taxon>Caryophylleae</taxon>
        <taxon>Saponaria</taxon>
    </lineage>
</organism>
<comment type="caution">
    <text evidence="2">The sequence shown here is derived from an EMBL/GenBank/DDBJ whole genome shotgun (WGS) entry which is preliminary data.</text>
</comment>
<proteinExistence type="predicted"/>
<feature type="region of interest" description="Disordered" evidence="1">
    <location>
        <begin position="1"/>
        <end position="33"/>
    </location>
</feature>
<name>A0AAW1NCV6_SAPOF</name>
<accession>A0AAW1NCV6</accession>
<protein>
    <submittedName>
        <fullName evidence="2">Uncharacterized protein</fullName>
    </submittedName>
</protein>
<evidence type="ECO:0000313" key="2">
    <source>
        <dbReference type="EMBL" id="KAK9756311.1"/>
    </source>
</evidence>
<evidence type="ECO:0000313" key="3">
    <source>
        <dbReference type="Proteomes" id="UP001443914"/>
    </source>
</evidence>
<keyword evidence="3" id="KW-1185">Reference proteome</keyword>
<gene>
    <name evidence="2" type="ORF">RND81_01G088200</name>
</gene>
<dbReference type="EMBL" id="JBDFQZ010000001">
    <property type="protein sequence ID" value="KAK9756311.1"/>
    <property type="molecule type" value="Genomic_DNA"/>
</dbReference>
<reference evidence="2" key="1">
    <citation type="submission" date="2024-03" db="EMBL/GenBank/DDBJ databases">
        <title>WGS assembly of Saponaria officinalis var. Norfolk2.</title>
        <authorList>
            <person name="Jenkins J."/>
            <person name="Shu S."/>
            <person name="Grimwood J."/>
            <person name="Barry K."/>
            <person name="Goodstein D."/>
            <person name="Schmutz J."/>
            <person name="Leebens-Mack J."/>
            <person name="Osbourn A."/>
        </authorList>
    </citation>
    <scope>NUCLEOTIDE SEQUENCE [LARGE SCALE GENOMIC DNA]</scope>
    <source>
        <strain evidence="2">JIC</strain>
    </source>
</reference>